<dbReference type="Proteomes" id="UP001493153">
    <property type="component" value="Chromosome"/>
</dbReference>
<evidence type="ECO:0000313" key="3">
    <source>
        <dbReference type="Proteomes" id="UP001493153"/>
    </source>
</evidence>
<name>A0ABZ2PXD9_9BURK</name>
<dbReference type="RefSeq" id="WP_338910696.1">
    <property type="nucleotide sequence ID" value="NZ_CP062176.1"/>
</dbReference>
<gene>
    <name evidence="2" type="ORF">IHE29_10440</name>
</gene>
<organism evidence="2 3">
    <name type="scientific">Mycetohabitans rhizoxinica</name>
    <dbReference type="NCBI Taxonomy" id="412963"/>
    <lineage>
        <taxon>Bacteria</taxon>
        <taxon>Pseudomonadati</taxon>
        <taxon>Pseudomonadota</taxon>
        <taxon>Betaproteobacteria</taxon>
        <taxon>Burkholderiales</taxon>
        <taxon>Burkholderiaceae</taxon>
        <taxon>Mycetohabitans</taxon>
    </lineage>
</organism>
<keyword evidence="3" id="KW-1185">Reference proteome</keyword>
<feature type="region of interest" description="Disordered" evidence="1">
    <location>
        <begin position="22"/>
        <end position="41"/>
    </location>
</feature>
<dbReference type="EMBL" id="CP062176">
    <property type="protein sequence ID" value="WXK39657.1"/>
    <property type="molecule type" value="Genomic_DNA"/>
</dbReference>
<reference evidence="2 3" key="1">
    <citation type="submission" date="2020-09" db="EMBL/GenBank/DDBJ databases">
        <title>Genome sequences of Mycetohabitans spp.</title>
        <authorList>
            <person name="Carter M.E."/>
            <person name="Carpenter S.C.D."/>
            <person name="Bogdanove A.J."/>
        </authorList>
    </citation>
    <scope>NUCLEOTIDE SEQUENCE [LARGE SCALE GENOMIC DNA]</scope>
    <source>
        <strain evidence="2 3">B12</strain>
    </source>
</reference>
<accession>A0ABZ2PXD9</accession>
<proteinExistence type="predicted"/>
<evidence type="ECO:0000313" key="2">
    <source>
        <dbReference type="EMBL" id="WXK39657.1"/>
    </source>
</evidence>
<protein>
    <submittedName>
        <fullName evidence="2">Uncharacterized protein</fullName>
    </submittedName>
</protein>
<evidence type="ECO:0000256" key="1">
    <source>
        <dbReference type="SAM" id="MobiDB-lite"/>
    </source>
</evidence>
<sequence length="97" mass="10501">MYTDMKQIDGMIGAATAAERDAGARRRRVLTEPSTDSTADTRLEVRNAIDDAMELTTLALETALQAVTYLHVARAALAAEDEGRLLRVSHDANKGVD</sequence>